<feature type="compositionally biased region" description="Polar residues" evidence="1">
    <location>
        <begin position="9"/>
        <end position="25"/>
    </location>
</feature>
<dbReference type="EMBL" id="RBKV01000001">
    <property type="protein sequence ID" value="RKR94834.1"/>
    <property type="molecule type" value="Genomic_DNA"/>
</dbReference>
<name>A0A495K2Q8_WILMA</name>
<dbReference type="Gene3D" id="3.40.50.1110">
    <property type="entry name" value="SGNH hydrolase"/>
    <property type="match status" value="1"/>
</dbReference>
<dbReference type="InterPro" id="IPR036514">
    <property type="entry name" value="SGNH_hydro_sf"/>
</dbReference>
<evidence type="ECO:0000313" key="3">
    <source>
        <dbReference type="EMBL" id="RKR94834.1"/>
    </source>
</evidence>
<evidence type="ECO:0000256" key="1">
    <source>
        <dbReference type="SAM" id="MobiDB-lite"/>
    </source>
</evidence>
<organism evidence="3 4">
    <name type="scientific">Williamsia marianensis</name>
    <dbReference type="NCBI Taxonomy" id="85044"/>
    <lineage>
        <taxon>Bacteria</taxon>
        <taxon>Bacillati</taxon>
        <taxon>Actinomycetota</taxon>
        <taxon>Actinomycetes</taxon>
        <taxon>Mycobacteriales</taxon>
        <taxon>Nocardiaceae</taxon>
        <taxon>Williamsia</taxon>
    </lineage>
</organism>
<dbReference type="AlphaFoldDB" id="A0A495K2Q8"/>
<gene>
    <name evidence="3" type="ORF">DFJ75_1638</name>
</gene>
<sequence>MCGTRRPRSPTTQCSDLLMSSSDGISPSRPPVRDSLLVLSDSLAYYGPTGGLPADDPRIWPVLAADRLDLRLELFGRIGWTSRDVWWALTQDPRIWSAVPRAKAVVFAFGGMDSLPSPLPTALREQIRYIRPPALRQQVRNAYGWLQPRLSPLGWPLALPPALTTDYLTKIYEALVAIRPDLPVVACLPSTHRSPYYGNVHAGRPKTVGAMTDWATQAQVPLVDLLEPTARHFDHGEGNPDGIHWGFGCHREVADLVGDAVAAATATSVAL</sequence>
<keyword evidence="3" id="KW-0378">Hydrolase</keyword>
<dbReference type="InterPro" id="IPR050023">
    <property type="entry name" value="OctT"/>
</dbReference>
<dbReference type="Proteomes" id="UP000274762">
    <property type="component" value="Unassembled WGS sequence"/>
</dbReference>
<reference evidence="3 4" key="1">
    <citation type="submission" date="2018-10" db="EMBL/GenBank/DDBJ databases">
        <title>Sequencing the genomes of 1000 actinobacteria strains.</title>
        <authorList>
            <person name="Klenk H.-P."/>
        </authorList>
    </citation>
    <scope>NUCLEOTIDE SEQUENCE [LARGE SCALE GENOMIC DNA]</scope>
    <source>
        <strain evidence="3 4">DSM 44343</strain>
    </source>
</reference>
<feature type="domain" description="SGNH hydrolase-type esterase" evidence="2">
    <location>
        <begin position="41"/>
        <end position="244"/>
    </location>
</feature>
<dbReference type="GO" id="GO:0016787">
    <property type="term" value="F:hydrolase activity"/>
    <property type="evidence" value="ECO:0007669"/>
    <property type="project" value="UniProtKB-KW"/>
</dbReference>
<comment type="caution">
    <text evidence="3">The sequence shown here is derived from an EMBL/GenBank/DDBJ whole genome shotgun (WGS) entry which is preliminary data.</text>
</comment>
<accession>A0A495K2Q8</accession>
<feature type="region of interest" description="Disordered" evidence="1">
    <location>
        <begin position="1"/>
        <end position="29"/>
    </location>
</feature>
<dbReference type="Pfam" id="PF13472">
    <property type="entry name" value="Lipase_GDSL_2"/>
    <property type="match status" value="1"/>
</dbReference>
<dbReference type="NCBIfam" id="NF043016">
    <property type="entry name" value="DigluglyOctase"/>
    <property type="match status" value="1"/>
</dbReference>
<proteinExistence type="predicted"/>
<evidence type="ECO:0000313" key="4">
    <source>
        <dbReference type="Proteomes" id="UP000274762"/>
    </source>
</evidence>
<evidence type="ECO:0000259" key="2">
    <source>
        <dbReference type="Pfam" id="PF13472"/>
    </source>
</evidence>
<dbReference type="InterPro" id="IPR013830">
    <property type="entry name" value="SGNH_hydro"/>
</dbReference>
<dbReference type="SUPFAM" id="SSF52266">
    <property type="entry name" value="SGNH hydrolase"/>
    <property type="match status" value="1"/>
</dbReference>
<protein>
    <submittedName>
        <fullName evidence="3">GDSL-like lipase/acylhydrolase family protein</fullName>
    </submittedName>
</protein>